<dbReference type="Gene3D" id="2.120.10.30">
    <property type="entry name" value="TolB, C-terminal domain"/>
    <property type="match status" value="2"/>
</dbReference>
<dbReference type="Gene3D" id="2.30.40.10">
    <property type="entry name" value="Urease, subunit C, domain 1"/>
    <property type="match status" value="1"/>
</dbReference>
<evidence type="ECO:0000313" key="5">
    <source>
        <dbReference type="Proteomes" id="UP001354989"/>
    </source>
</evidence>
<dbReference type="Gene3D" id="1.20.58.520">
    <property type="entry name" value="Amidohydrolase"/>
    <property type="match status" value="1"/>
</dbReference>
<dbReference type="RefSeq" id="WP_338398208.1">
    <property type="nucleotide sequence ID" value="NZ_AP025293.1"/>
</dbReference>
<dbReference type="InterPro" id="IPR011059">
    <property type="entry name" value="Metal-dep_hydrolase_composite"/>
</dbReference>
<dbReference type="InterPro" id="IPR011659">
    <property type="entry name" value="WD40"/>
</dbReference>
<dbReference type="Pfam" id="PF07676">
    <property type="entry name" value="PD40"/>
    <property type="match status" value="3"/>
</dbReference>
<dbReference type="InterPro" id="IPR032466">
    <property type="entry name" value="Metal_Hydrolase"/>
</dbReference>
<dbReference type="PANTHER" id="PTHR36842">
    <property type="entry name" value="PROTEIN TOLB HOMOLOG"/>
    <property type="match status" value="1"/>
</dbReference>
<evidence type="ECO:0000259" key="3">
    <source>
        <dbReference type="Pfam" id="PF01979"/>
    </source>
</evidence>
<geneLocation type="plasmid" evidence="4 5">
    <name>pPP1</name>
</geneLocation>
<evidence type="ECO:0000313" key="4">
    <source>
        <dbReference type="EMBL" id="BDD00998.1"/>
    </source>
</evidence>
<dbReference type="Pfam" id="PF01979">
    <property type="entry name" value="Amidohydro_1"/>
    <property type="match status" value="1"/>
</dbReference>
<evidence type="ECO:0000256" key="2">
    <source>
        <dbReference type="SAM" id="SignalP"/>
    </source>
</evidence>
<comment type="similarity">
    <text evidence="1">Belongs to the TolB family.</text>
</comment>
<feature type="domain" description="Amidohydrolase-related" evidence="3">
    <location>
        <begin position="944"/>
        <end position="1039"/>
    </location>
</feature>
<dbReference type="SUPFAM" id="SSF51338">
    <property type="entry name" value="Composite domain of metallo-dependent hydrolases"/>
    <property type="match status" value="1"/>
</dbReference>
<organism evidence="4 5">
    <name type="scientific">Persicobacter psychrovividus</name>
    <dbReference type="NCBI Taxonomy" id="387638"/>
    <lineage>
        <taxon>Bacteria</taxon>
        <taxon>Pseudomonadati</taxon>
        <taxon>Bacteroidota</taxon>
        <taxon>Cytophagia</taxon>
        <taxon>Cytophagales</taxon>
        <taxon>Persicobacteraceae</taxon>
        <taxon>Persicobacter</taxon>
    </lineage>
</organism>
<proteinExistence type="inferred from homology"/>
<dbReference type="SUPFAM" id="SSF82171">
    <property type="entry name" value="DPP6 N-terminal domain-like"/>
    <property type="match status" value="2"/>
</dbReference>
<keyword evidence="2" id="KW-0732">Signal</keyword>
<keyword evidence="5" id="KW-1185">Reference proteome</keyword>
<feature type="signal peptide" evidence="2">
    <location>
        <begin position="1"/>
        <end position="19"/>
    </location>
</feature>
<sequence length="1085" mass="122011">MKHIFLGLILLFSASFAGAQDTEKWDINDPQRSLKTVKFTTNEGTWMSVDVSPDGQTLVFDLLGDIYTMPIGGGKAKKLRGGMAWECQPRFSPDGQYISFTSDLGGGDNIWTLRLADGQATQITKEDFRLLNNANWTPDGQYLVARKHFTHTRSLGAGAIWMYHIGGGSGTELVPAKNEQQDINEPMVSPDGRYVYYVEDMYEGGYFQYNKDPNKVIYAIKRYDRQEGKTETVIHTNGGAMRPQLNRKGDQLAYIRRVRNESVLYIFDLKTGLSRPVFRKLTKDQSEAWAIFGPFTGYNWTPDDQDIIIYGEGKLHRVNTQTGQSVIIPFEAEIEQQVATALRFKHQVAPEQFTAKAIRHLTTSPDGKKIYFHAVGHLYEQNAEGGKAQRLFNDQHHFEYEPQVSPDGRYLVYVSWSDAEKGKIWKYDLKKRQKTAFDLPKGMYREPQFSPDGKMLVFRKEAGNNQQGAAYTTEAGIYLMPSTGGTAKRISKEGAFARFDATGTRVFYQTGGYYFGALKKAYHSVNLEGLDKKTHFTSKYTNTFVPSPDNKYIAFTELYKVYIAPFPQTGQPQELSATNKYMPIRQVAKDAGYNLHWSADGQQLKWTLGETVYEVALKDCFTFVAAAPDSLPEPVKTGRQIDLKINSDLPKGKLALTNARIITGNQQDEVIEKGHILVENNHITAIGADIEIPEGTETIDLAGKTVMAGMVDAHAHLGSFRLGMSAQQNWPYYTNLAFGVTTAHDPSANSEMIFNQAEMVRAGEMVGPRVYSTGNILYGADGDFKAHIQNLDDARFAIKRSKAWGATSVKSYNQPRREQRQMVLKAAEEMEIMVVPEGGSTFFHNMTMVMDGHTGIEHNIPVAPLYKDVIEFWKNTEVGYTPTLIVNYGGLNGEYYWYQESEVWKNEHLMTFTPRSVIDPRAIHRTMAPQEDYDHGYILTSESAHKLQEAGVKVNMGAHGQIQGIGAHWEMWMLQQGGMSNLEAIKSATIQPAHYLGLDDDIGSLEKGKLADLIILSANPLENIRNSEKVEKVMINGRLYDAKTMHEIGLHPKQRAPFYWEQQQPEGLDLPHENSETHGHCSCGL</sequence>
<accession>A0ABM7VJ45</accession>
<dbReference type="InterPro" id="IPR011042">
    <property type="entry name" value="6-blade_b-propeller_TolB-like"/>
</dbReference>
<name>A0ABM7VJ45_9BACT</name>
<gene>
    <name evidence="4" type="ORF">PEPS_32780</name>
</gene>
<feature type="chain" id="PRO_5045311511" evidence="2">
    <location>
        <begin position="20"/>
        <end position="1085"/>
    </location>
</feature>
<evidence type="ECO:0000256" key="1">
    <source>
        <dbReference type="ARBA" id="ARBA00009820"/>
    </source>
</evidence>
<dbReference type="SUPFAM" id="SSF51556">
    <property type="entry name" value="Metallo-dependent hydrolases"/>
    <property type="match status" value="1"/>
</dbReference>
<dbReference type="EMBL" id="AP025293">
    <property type="protein sequence ID" value="BDD00998.1"/>
    <property type="molecule type" value="Genomic_DNA"/>
</dbReference>
<dbReference type="Gene3D" id="3.30.110.90">
    <property type="entry name" value="Amidohydrolase"/>
    <property type="match status" value="1"/>
</dbReference>
<protein>
    <submittedName>
        <fullName evidence="4">Bifunctional TolB-family protein/amidohydrolase</fullName>
    </submittedName>
</protein>
<dbReference type="InterPro" id="IPR006680">
    <property type="entry name" value="Amidohydro-rel"/>
</dbReference>
<keyword evidence="4" id="KW-0614">Plasmid</keyword>
<dbReference type="PANTHER" id="PTHR36842:SF1">
    <property type="entry name" value="PROTEIN TOLB"/>
    <property type="match status" value="1"/>
</dbReference>
<dbReference type="Gene3D" id="3.40.50.10910">
    <property type="entry name" value="Amidohydrolase"/>
    <property type="match status" value="1"/>
</dbReference>
<reference evidence="4 5" key="1">
    <citation type="submission" date="2021-12" db="EMBL/GenBank/DDBJ databases">
        <title>Genome sequencing of bacteria with rrn-lacking chromosome and rrn-plasmid.</title>
        <authorList>
            <person name="Anda M."/>
            <person name="Iwasaki W."/>
        </authorList>
    </citation>
    <scope>NUCLEOTIDE SEQUENCE [LARGE SCALE GENOMIC DNA]</scope>
    <source>
        <strain evidence="4 5">NBRC 101262</strain>
        <plasmid evidence="4 5">pPP1</plasmid>
    </source>
</reference>
<dbReference type="Proteomes" id="UP001354989">
    <property type="component" value="Plasmid pPP1"/>
</dbReference>